<reference evidence="1 3" key="2">
    <citation type="submission" date="2018-08" db="EMBL/GenBank/DDBJ databases">
        <title>Complete genome of the Arcobacter ellisii type strain LMG 26155.</title>
        <authorList>
            <person name="Miller W.G."/>
            <person name="Yee E."/>
            <person name="Bono J.L."/>
        </authorList>
    </citation>
    <scope>NUCLEOTIDE SEQUENCE [LARGE SCALE GENOMIC DNA]</scope>
    <source>
        <strain evidence="1 3">LMG 26155</strain>
    </source>
</reference>
<reference evidence="2 4" key="1">
    <citation type="submission" date="2017-09" db="EMBL/GenBank/DDBJ databases">
        <title>Genomics of the genus Arcobacter.</title>
        <authorList>
            <person name="Perez-Cataluna A."/>
            <person name="Figueras M.J."/>
            <person name="Salas-Masso N."/>
        </authorList>
    </citation>
    <scope>NUCLEOTIDE SEQUENCE [LARGE SCALE GENOMIC DNA]</scope>
    <source>
        <strain evidence="2 4">CECT 7837</strain>
    </source>
</reference>
<dbReference type="KEGG" id="aell:AELL_1453"/>
<evidence type="ECO:0000313" key="4">
    <source>
        <dbReference type="Proteomes" id="UP000290588"/>
    </source>
</evidence>
<dbReference type="RefSeq" id="WP_118917302.1">
    <property type="nucleotide sequence ID" value="NZ_CP032097.1"/>
</dbReference>
<dbReference type="OrthoDB" id="9943886at2"/>
<dbReference type="EMBL" id="CP032097">
    <property type="protein sequence ID" value="AXX95115.1"/>
    <property type="molecule type" value="Genomic_DNA"/>
</dbReference>
<evidence type="ECO:0000313" key="3">
    <source>
        <dbReference type="Proteomes" id="UP000262582"/>
    </source>
</evidence>
<evidence type="ECO:0000313" key="1">
    <source>
        <dbReference type="EMBL" id="AXX95115.1"/>
    </source>
</evidence>
<dbReference type="EMBL" id="NXIG01000015">
    <property type="protein sequence ID" value="RXI29003.1"/>
    <property type="molecule type" value="Genomic_DNA"/>
</dbReference>
<accession>A0A347U8D7</accession>
<keyword evidence="3" id="KW-1185">Reference proteome</keyword>
<dbReference type="Proteomes" id="UP000262582">
    <property type="component" value="Chromosome"/>
</dbReference>
<name>A0A347U8D7_9BACT</name>
<evidence type="ECO:0000313" key="2">
    <source>
        <dbReference type="EMBL" id="RXI29003.1"/>
    </source>
</evidence>
<gene>
    <name evidence="1" type="ORF">AELL_1453</name>
    <name evidence="2" type="ORF">CP962_12345</name>
</gene>
<protein>
    <submittedName>
        <fullName evidence="2">Uncharacterized protein</fullName>
    </submittedName>
</protein>
<proteinExistence type="predicted"/>
<dbReference type="AlphaFoldDB" id="A0A347U8D7"/>
<dbReference type="Proteomes" id="UP000290588">
    <property type="component" value="Unassembled WGS sequence"/>
</dbReference>
<sequence>MAVKKYIIKQTTNWNSKGEKVGTSTVQMDEGDIAGYIALLDGKIEVFEQNLTLSVEASTITSSFNIADFVKIRHNVLKPIYISNGNKRPLVFNASLENVINVLGAIKPFEAPYSSDLPIDVSIDSGNMSLL</sequence>
<organism evidence="2 4">
    <name type="scientific">Arcobacter ellisii</name>
    <dbReference type="NCBI Taxonomy" id="913109"/>
    <lineage>
        <taxon>Bacteria</taxon>
        <taxon>Pseudomonadati</taxon>
        <taxon>Campylobacterota</taxon>
        <taxon>Epsilonproteobacteria</taxon>
        <taxon>Campylobacterales</taxon>
        <taxon>Arcobacteraceae</taxon>
        <taxon>Arcobacter</taxon>
    </lineage>
</organism>